<reference evidence="2" key="2">
    <citation type="submission" date="2023-05" db="EMBL/GenBank/DDBJ databases">
        <authorList>
            <person name="Fouks B."/>
        </authorList>
    </citation>
    <scope>NUCLEOTIDE SEQUENCE</scope>
    <source>
        <strain evidence="2">Stay&amp;Tobe</strain>
        <tissue evidence="2">Testes</tissue>
    </source>
</reference>
<evidence type="ECO:0000313" key="3">
    <source>
        <dbReference type="Proteomes" id="UP001233999"/>
    </source>
</evidence>
<dbReference type="SUPFAM" id="SSF50814">
    <property type="entry name" value="Lipocalins"/>
    <property type="match status" value="1"/>
</dbReference>
<name>A0AAD7ZE68_DIPPU</name>
<accession>A0AAD7ZE68</accession>
<keyword evidence="3" id="KW-1185">Reference proteome</keyword>
<gene>
    <name evidence="2" type="ORF">L9F63_005152</name>
</gene>
<keyword evidence="1" id="KW-0732">Signal</keyword>
<dbReference type="Proteomes" id="UP001233999">
    <property type="component" value="Unassembled WGS sequence"/>
</dbReference>
<comment type="caution">
    <text evidence="2">The sequence shown here is derived from an EMBL/GenBank/DDBJ whole genome shotgun (WGS) entry which is preliminary data.</text>
</comment>
<dbReference type="InterPro" id="IPR012674">
    <property type="entry name" value="Calycin"/>
</dbReference>
<dbReference type="Gene3D" id="2.40.128.20">
    <property type="match status" value="1"/>
</dbReference>
<dbReference type="EMBL" id="JASPKZ010008866">
    <property type="protein sequence ID" value="KAJ9578662.1"/>
    <property type="molecule type" value="Genomic_DNA"/>
</dbReference>
<dbReference type="AlphaFoldDB" id="A0AAD7ZE68"/>
<proteinExistence type="predicted"/>
<feature type="signal peptide" evidence="1">
    <location>
        <begin position="1"/>
        <end position="19"/>
    </location>
</feature>
<sequence length="143" mass="16435">MLLYIVLVWVLHFQSLVTASSYFPADMTSCPSLKSMKKVDINQMMGEWKLILLFMEEGFEEYEDESSCVHANFKKVNETAFKQMWYINSLQFGNGAIAELPTSVTDSADWIVQDPFGGELIVKGNTRLSEITYDFDILCYEEQ</sequence>
<reference evidence="2" key="1">
    <citation type="journal article" date="2023" name="IScience">
        <title>Live-bearing cockroach genome reveals convergent evolutionary mechanisms linked to viviparity in insects and beyond.</title>
        <authorList>
            <person name="Fouks B."/>
            <person name="Harrison M.C."/>
            <person name="Mikhailova A.A."/>
            <person name="Marchal E."/>
            <person name="English S."/>
            <person name="Carruthers M."/>
            <person name="Jennings E.C."/>
            <person name="Chiamaka E.L."/>
            <person name="Frigard R.A."/>
            <person name="Pippel M."/>
            <person name="Attardo G.M."/>
            <person name="Benoit J.B."/>
            <person name="Bornberg-Bauer E."/>
            <person name="Tobe S.S."/>
        </authorList>
    </citation>
    <scope>NUCLEOTIDE SEQUENCE</scope>
    <source>
        <strain evidence="2">Stay&amp;Tobe</strain>
    </source>
</reference>
<evidence type="ECO:0000256" key="1">
    <source>
        <dbReference type="SAM" id="SignalP"/>
    </source>
</evidence>
<feature type="chain" id="PRO_5041996873" evidence="1">
    <location>
        <begin position="20"/>
        <end position="143"/>
    </location>
</feature>
<evidence type="ECO:0000313" key="2">
    <source>
        <dbReference type="EMBL" id="KAJ9578662.1"/>
    </source>
</evidence>
<protein>
    <submittedName>
        <fullName evidence="2">Uncharacterized protein</fullName>
    </submittedName>
</protein>
<organism evidence="2 3">
    <name type="scientific">Diploptera punctata</name>
    <name type="common">Pacific beetle cockroach</name>
    <dbReference type="NCBI Taxonomy" id="6984"/>
    <lineage>
        <taxon>Eukaryota</taxon>
        <taxon>Metazoa</taxon>
        <taxon>Ecdysozoa</taxon>
        <taxon>Arthropoda</taxon>
        <taxon>Hexapoda</taxon>
        <taxon>Insecta</taxon>
        <taxon>Pterygota</taxon>
        <taxon>Neoptera</taxon>
        <taxon>Polyneoptera</taxon>
        <taxon>Dictyoptera</taxon>
        <taxon>Blattodea</taxon>
        <taxon>Blaberoidea</taxon>
        <taxon>Blaberidae</taxon>
        <taxon>Diplopterinae</taxon>
        <taxon>Diploptera</taxon>
    </lineage>
</organism>